<dbReference type="SUPFAM" id="SSF57535">
    <property type="entry name" value="Complement control module/SCR domain"/>
    <property type="match status" value="1"/>
</dbReference>
<dbReference type="InterPro" id="IPR000436">
    <property type="entry name" value="Sushi_SCR_CCP_dom"/>
</dbReference>
<dbReference type="PROSITE" id="PS50923">
    <property type="entry name" value="SUSHI"/>
    <property type="match status" value="1"/>
</dbReference>
<dbReference type="Pfam" id="PF00084">
    <property type="entry name" value="Sushi"/>
    <property type="match status" value="1"/>
</dbReference>
<dbReference type="InterPro" id="IPR035976">
    <property type="entry name" value="Sushi/SCR/CCP_sf"/>
</dbReference>
<accession>A0A9Q0YLJ6</accession>
<keyword evidence="5" id="KW-1185">Reference proteome</keyword>
<protein>
    <recommendedName>
        <fullName evidence="3">Sushi domain-containing protein</fullName>
    </recommendedName>
</protein>
<dbReference type="EMBL" id="JAIZAY010000020">
    <property type="protein sequence ID" value="KAJ8022332.1"/>
    <property type="molecule type" value="Genomic_DNA"/>
</dbReference>
<dbReference type="AlphaFoldDB" id="A0A9Q0YLJ6"/>
<feature type="domain" description="Sushi" evidence="3">
    <location>
        <begin position="144"/>
        <end position="206"/>
    </location>
</feature>
<dbReference type="OrthoDB" id="10051774at2759"/>
<evidence type="ECO:0000313" key="4">
    <source>
        <dbReference type="EMBL" id="KAJ8022332.1"/>
    </source>
</evidence>
<name>A0A9Q0YLJ6_HOLLE</name>
<proteinExistence type="predicted"/>
<keyword evidence="1 2" id="KW-1015">Disulfide bond</keyword>
<sequence length="207" mass="22815">MVGHSTERNPIKNGLFYSNQCKWRRSSLLILAYLLFVEKLKTSNAQMSTIATTVVENTIGSQPTIEGCNDQTQCFLNETMRDPLIQCEFAPFGSTEPPCYGHWSSASSCVCNATSYRISSSGSTYWCNDNGKWDSSFYTLECLAPCMVDSAEEAISRNSNGVETSVIMDGDYVTYSCPDGYTSIGTAMVTCVDGTWGPHDIFYCTSK</sequence>
<evidence type="ECO:0000259" key="3">
    <source>
        <dbReference type="PROSITE" id="PS50923"/>
    </source>
</evidence>
<evidence type="ECO:0000313" key="5">
    <source>
        <dbReference type="Proteomes" id="UP001152320"/>
    </source>
</evidence>
<dbReference type="Proteomes" id="UP001152320">
    <property type="component" value="Chromosome 20"/>
</dbReference>
<comment type="caution">
    <text evidence="2">Lacks conserved residue(s) required for the propagation of feature annotation.</text>
</comment>
<organism evidence="4 5">
    <name type="scientific">Holothuria leucospilota</name>
    <name type="common">Black long sea cucumber</name>
    <name type="synonym">Mertensiothuria leucospilota</name>
    <dbReference type="NCBI Taxonomy" id="206669"/>
    <lineage>
        <taxon>Eukaryota</taxon>
        <taxon>Metazoa</taxon>
        <taxon>Echinodermata</taxon>
        <taxon>Eleutherozoa</taxon>
        <taxon>Echinozoa</taxon>
        <taxon>Holothuroidea</taxon>
        <taxon>Aspidochirotacea</taxon>
        <taxon>Aspidochirotida</taxon>
        <taxon>Holothuriidae</taxon>
        <taxon>Holothuria</taxon>
    </lineage>
</organism>
<evidence type="ECO:0000256" key="1">
    <source>
        <dbReference type="ARBA" id="ARBA00023157"/>
    </source>
</evidence>
<dbReference type="CDD" id="cd00033">
    <property type="entry name" value="CCP"/>
    <property type="match status" value="1"/>
</dbReference>
<feature type="disulfide bond" evidence="2">
    <location>
        <begin position="177"/>
        <end position="204"/>
    </location>
</feature>
<evidence type="ECO:0000256" key="2">
    <source>
        <dbReference type="PROSITE-ProRule" id="PRU00302"/>
    </source>
</evidence>
<reference evidence="4" key="1">
    <citation type="submission" date="2021-10" db="EMBL/GenBank/DDBJ databases">
        <title>Tropical sea cucumber genome reveals ecological adaptation and Cuvierian tubules defense mechanism.</title>
        <authorList>
            <person name="Chen T."/>
        </authorList>
    </citation>
    <scope>NUCLEOTIDE SEQUENCE</scope>
    <source>
        <strain evidence="4">Nanhai2018</strain>
        <tissue evidence="4">Muscle</tissue>
    </source>
</reference>
<gene>
    <name evidence="4" type="ORF">HOLleu_37198</name>
</gene>
<comment type="caution">
    <text evidence="4">The sequence shown here is derived from an EMBL/GenBank/DDBJ whole genome shotgun (WGS) entry which is preliminary data.</text>
</comment>
<dbReference type="Gene3D" id="2.10.70.10">
    <property type="entry name" value="Complement Module, domain 1"/>
    <property type="match status" value="1"/>
</dbReference>
<keyword evidence="2" id="KW-0768">Sushi</keyword>